<dbReference type="EMBL" id="PFFQ01000015">
    <property type="protein sequence ID" value="PIW18047.1"/>
    <property type="molecule type" value="Genomic_DNA"/>
</dbReference>
<keyword evidence="2" id="KW-0540">Nuclease</keyword>
<name>A0A2M7G7M6_9BACT</name>
<keyword evidence="2" id="KW-0378">Hydrolase</keyword>
<evidence type="ECO:0000313" key="2">
    <source>
        <dbReference type="EMBL" id="PIW18047.1"/>
    </source>
</evidence>
<dbReference type="Pfam" id="PF13395">
    <property type="entry name" value="HNH_4"/>
    <property type="match status" value="1"/>
</dbReference>
<dbReference type="GO" id="GO:0004519">
    <property type="term" value="F:endonuclease activity"/>
    <property type="evidence" value="ECO:0007669"/>
    <property type="project" value="UniProtKB-KW"/>
</dbReference>
<dbReference type="Gene3D" id="1.10.30.50">
    <property type="match status" value="1"/>
</dbReference>
<accession>A0A2M7G7M6</accession>
<evidence type="ECO:0000259" key="1">
    <source>
        <dbReference type="Pfam" id="PF13395"/>
    </source>
</evidence>
<protein>
    <submittedName>
        <fullName evidence="2">HNH endonuclease</fullName>
    </submittedName>
</protein>
<dbReference type="Proteomes" id="UP000231019">
    <property type="component" value="Unassembled WGS sequence"/>
</dbReference>
<proteinExistence type="predicted"/>
<evidence type="ECO:0000313" key="3">
    <source>
        <dbReference type="Proteomes" id="UP000231019"/>
    </source>
</evidence>
<feature type="domain" description="HNH nuclease" evidence="1">
    <location>
        <begin position="255"/>
        <end position="302"/>
    </location>
</feature>
<gene>
    <name evidence="2" type="ORF">COW36_06490</name>
</gene>
<organism evidence="2 3">
    <name type="scientific">bacterium (Candidatus Blackallbacteria) CG17_big_fil_post_rev_8_21_14_2_50_48_46</name>
    <dbReference type="NCBI Taxonomy" id="2014261"/>
    <lineage>
        <taxon>Bacteria</taxon>
        <taxon>Candidatus Blackallbacteria</taxon>
    </lineage>
</organism>
<reference evidence="2 3" key="1">
    <citation type="submission" date="2017-09" db="EMBL/GenBank/DDBJ databases">
        <title>Depth-based differentiation of microbial function through sediment-hosted aquifers and enrichment of novel symbionts in the deep terrestrial subsurface.</title>
        <authorList>
            <person name="Probst A.J."/>
            <person name="Ladd B."/>
            <person name="Jarett J.K."/>
            <person name="Geller-Mcgrath D.E."/>
            <person name="Sieber C.M."/>
            <person name="Emerson J.B."/>
            <person name="Anantharaman K."/>
            <person name="Thomas B.C."/>
            <person name="Malmstrom R."/>
            <person name="Stieglmeier M."/>
            <person name="Klingl A."/>
            <person name="Woyke T."/>
            <person name="Ryan C.M."/>
            <person name="Banfield J.F."/>
        </authorList>
    </citation>
    <scope>NUCLEOTIDE SEQUENCE [LARGE SCALE GENOMIC DNA]</scope>
    <source>
        <strain evidence="2">CG17_big_fil_post_rev_8_21_14_2_50_48_46</strain>
    </source>
</reference>
<sequence length="384" mass="45466">MKESQFRLGLLDLPESPDLGVRHLSGIFRHTTNSYKYYWFLAILEAVKNGFDRISLDLLTAEMIAQVWYPVHYFKLNFGKLDKLNELAFELLEKQSLSIQSKREEVRDSALSLCHQNKTFFKNFKNLQRYVPTRFLTPWFELQLRGVENDPRTLSIIDESESQFYSSNAPLYHFIQTEDFIGIELHSDWMNYLEKNFRIVRGFVLWHLIEYLQKRNPNVPNLPEKLFPPQNRELSGARKYWKYVMTLSASETWLCPYSNYPVNTHNFSLDHFLPWSFVCHDQLWNLIPVSKAVNSSKSDALPDLKKYLPICTFNQYRALRLFLGSASEKQMNWIEDYLTLCRLNLEGVKNLDEFQFEGILKDTFQPLEQIAANMGFKRNWVFSK</sequence>
<comment type="caution">
    <text evidence="2">The sequence shown here is derived from an EMBL/GenBank/DDBJ whole genome shotgun (WGS) entry which is preliminary data.</text>
</comment>
<keyword evidence="2" id="KW-0255">Endonuclease</keyword>
<dbReference type="CDD" id="cd00085">
    <property type="entry name" value="HNHc"/>
    <property type="match status" value="1"/>
</dbReference>
<dbReference type="AlphaFoldDB" id="A0A2M7G7M6"/>
<dbReference type="InterPro" id="IPR003615">
    <property type="entry name" value="HNH_nuc"/>
</dbReference>